<name>A0AAE0ZIW2_9GAST</name>
<proteinExistence type="predicted"/>
<accession>A0AAE0ZIW2</accession>
<gene>
    <name evidence="1" type="ORF">RRG08_029944</name>
</gene>
<sequence>MNAERSWHKFDFVNGEVSSIKTFKFNIRNPKQTRREGFDVDNLASKYSNSNCQLKSVHNDDIHQDHLEHPEKIRPKISSIHAVLNLRRARERSIPGLLIFLVSLVQS</sequence>
<comment type="caution">
    <text evidence="1">The sequence shown here is derived from an EMBL/GenBank/DDBJ whole genome shotgun (WGS) entry which is preliminary data.</text>
</comment>
<organism evidence="1 2">
    <name type="scientific">Elysia crispata</name>
    <name type="common">lettuce slug</name>
    <dbReference type="NCBI Taxonomy" id="231223"/>
    <lineage>
        <taxon>Eukaryota</taxon>
        <taxon>Metazoa</taxon>
        <taxon>Spiralia</taxon>
        <taxon>Lophotrochozoa</taxon>
        <taxon>Mollusca</taxon>
        <taxon>Gastropoda</taxon>
        <taxon>Heterobranchia</taxon>
        <taxon>Euthyneura</taxon>
        <taxon>Panpulmonata</taxon>
        <taxon>Sacoglossa</taxon>
        <taxon>Placobranchoidea</taxon>
        <taxon>Plakobranchidae</taxon>
        <taxon>Elysia</taxon>
    </lineage>
</organism>
<dbReference type="Proteomes" id="UP001283361">
    <property type="component" value="Unassembled WGS sequence"/>
</dbReference>
<protein>
    <submittedName>
        <fullName evidence="1">Uncharacterized protein</fullName>
    </submittedName>
</protein>
<dbReference type="EMBL" id="JAWDGP010003856">
    <property type="protein sequence ID" value="KAK3770289.1"/>
    <property type="molecule type" value="Genomic_DNA"/>
</dbReference>
<keyword evidence="2" id="KW-1185">Reference proteome</keyword>
<evidence type="ECO:0000313" key="2">
    <source>
        <dbReference type="Proteomes" id="UP001283361"/>
    </source>
</evidence>
<reference evidence="1" key="1">
    <citation type="journal article" date="2023" name="G3 (Bethesda)">
        <title>A reference genome for the long-term kleptoplast-retaining sea slug Elysia crispata morphotype clarki.</title>
        <authorList>
            <person name="Eastman K.E."/>
            <person name="Pendleton A.L."/>
            <person name="Shaikh M.A."/>
            <person name="Suttiyut T."/>
            <person name="Ogas R."/>
            <person name="Tomko P."/>
            <person name="Gavelis G."/>
            <person name="Widhalm J.R."/>
            <person name="Wisecaver J.H."/>
        </authorList>
    </citation>
    <scope>NUCLEOTIDE SEQUENCE</scope>
    <source>
        <strain evidence="1">ECLA1</strain>
    </source>
</reference>
<evidence type="ECO:0000313" key="1">
    <source>
        <dbReference type="EMBL" id="KAK3770289.1"/>
    </source>
</evidence>
<dbReference type="AlphaFoldDB" id="A0AAE0ZIW2"/>